<gene>
    <name evidence="2" type="ORF">AVEN_59910_1</name>
</gene>
<dbReference type="EMBL" id="BGPR01000585">
    <property type="protein sequence ID" value="GBM27459.1"/>
    <property type="molecule type" value="Genomic_DNA"/>
</dbReference>
<accession>A0A4Y2EGU0</accession>
<feature type="region of interest" description="Disordered" evidence="1">
    <location>
        <begin position="1"/>
        <end position="22"/>
    </location>
</feature>
<evidence type="ECO:0000256" key="1">
    <source>
        <dbReference type="SAM" id="MobiDB-lite"/>
    </source>
</evidence>
<sequence length="108" mass="11680">MARRVSASGPAGGGFSTRLPQRPAVCMGQMQSKSIHWCGSTKSAHFSSKLGQIKTVFLAIWLKFPNSAEPKYSDRKTSASGPKAPGSKPDSTKDEPLFLRQVHAKSDF</sequence>
<dbReference type="AlphaFoldDB" id="A0A4Y2EGU0"/>
<proteinExistence type="predicted"/>
<feature type="region of interest" description="Disordered" evidence="1">
    <location>
        <begin position="68"/>
        <end position="97"/>
    </location>
</feature>
<organism evidence="2 3">
    <name type="scientific">Araneus ventricosus</name>
    <name type="common">Orbweaver spider</name>
    <name type="synonym">Epeira ventricosa</name>
    <dbReference type="NCBI Taxonomy" id="182803"/>
    <lineage>
        <taxon>Eukaryota</taxon>
        <taxon>Metazoa</taxon>
        <taxon>Ecdysozoa</taxon>
        <taxon>Arthropoda</taxon>
        <taxon>Chelicerata</taxon>
        <taxon>Arachnida</taxon>
        <taxon>Araneae</taxon>
        <taxon>Araneomorphae</taxon>
        <taxon>Entelegynae</taxon>
        <taxon>Araneoidea</taxon>
        <taxon>Araneidae</taxon>
        <taxon>Araneus</taxon>
    </lineage>
</organism>
<evidence type="ECO:0000313" key="2">
    <source>
        <dbReference type="EMBL" id="GBM27459.1"/>
    </source>
</evidence>
<evidence type="ECO:0000313" key="3">
    <source>
        <dbReference type="Proteomes" id="UP000499080"/>
    </source>
</evidence>
<reference evidence="2 3" key="1">
    <citation type="journal article" date="2019" name="Sci. Rep.">
        <title>Orb-weaving spider Araneus ventricosus genome elucidates the spidroin gene catalogue.</title>
        <authorList>
            <person name="Kono N."/>
            <person name="Nakamura H."/>
            <person name="Ohtoshi R."/>
            <person name="Moran D.A.P."/>
            <person name="Shinohara A."/>
            <person name="Yoshida Y."/>
            <person name="Fujiwara M."/>
            <person name="Mori M."/>
            <person name="Tomita M."/>
            <person name="Arakawa K."/>
        </authorList>
    </citation>
    <scope>NUCLEOTIDE SEQUENCE [LARGE SCALE GENOMIC DNA]</scope>
</reference>
<dbReference type="Proteomes" id="UP000499080">
    <property type="component" value="Unassembled WGS sequence"/>
</dbReference>
<name>A0A4Y2EGU0_ARAVE</name>
<protein>
    <submittedName>
        <fullName evidence="2">Uncharacterized protein</fullName>
    </submittedName>
</protein>
<keyword evidence="3" id="KW-1185">Reference proteome</keyword>
<comment type="caution">
    <text evidence="2">The sequence shown here is derived from an EMBL/GenBank/DDBJ whole genome shotgun (WGS) entry which is preliminary data.</text>
</comment>